<dbReference type="PROSITE" id="PS50928">
    <property type="entry name" value="ABC_TM1"/>
    <property type="match status" value="1"/>
</dbReference>
<dbReference type="InterPro" id="IPR032550">
    <property type="entry name" value="TM_PBP2_N"/>
</dbReference>
<evidence type="ECO:0000259" key="12">
    <source>
        <dbReference type="PROSITE" id="PS50928"/>
    </source>
</evidence>
<dbReference type="GO" id="GO:0042956">
    <property type="term" value="P:maltodextrin transmembrane transport"/>
    <property type="evidence" value="ECO:0007669"/>
    <property type="project" value="TreeGrafter"/>
</dbReference>
<keyword evidence="7 9" id="KW-1133">Transmembrane helix</keyword>
<dbReference type="Pfam" id="PF16296">
    <property type="entry name" value="TM_PBP2_N"/>
    <property type="match status" value="1"/>
</dbReference>
<sequence length="541" mass="58907">MTTPTTQDRESTAAEKTRAKRSASAARMAEAASGGWKVLLVKVIALGIIDAIAVYSVLVLLQSEQWVAAGIVVAVTAFANWIYFSRGHLPAKYLIPGLIFLFVFQVFAALYTGYVAFTNYGTGHNSDKDSAVNSLLLSAQERVPDSPAYGLTIVEQLGEFSFLVTDPDGDVSIGGDERPLEPVDNADMDGGKAVGLPAHNTLSFADIVANQQVIADMAVPLTDDPNDGALRTPDGSSAYVYLSNLVYDEQADTMTDTRTGVVYSDIGTGAFVADDGTELRPGWQIWVGFDNFIRAFSEESIRAPFFAVLIWTFVFAFLSVFTTFVMGLFLAIVFNDPRMKSKKYYRLVMILPYAFPGFLSALVWAGMMNQEFGFINVVLFGGADIPWLTNEWLAKFSILLVNLWLGFPYMFLICTGALQSIPDELQEAARVDGATAWQVFRSIKLPLLFVAVAPLLIASFAYNFNNFTLIYMLTGGGPRDATAGVNVGATDILISMVYKVAFVGSTADYGLASAFSIIIFILVATISIIAFRRTKALEELN</sequence>
<dbReference type="RefSeq" id="WP_172989033.1">
    <property type="nucleotide sequence ID" value="NZ_CP054038.1"/>
</dbReference>
<comment type="similarity">
    <text evidence="2 10">Belongs to the binding-protein-dependent transport system permease family. MalFG subfamily.</text>
</comment>
<keyword evidence="8 9" id="KW-0472">Membrane</keyword>
<dbReference type="EMBL" id="CP054038">
    <property type="protein sequence ID" value="QKJ18592.1"/>
    <property type="molecule type" value="Genomic_DNA"/>
</dbReference>
<dbReference type="Gene3D" id="1.10.3720.10">
    <property type="entry name" value="MetI-like"/>
    <property type="match status" value="1"/>
</dbReference>
<dbReference type="InterPro" id="IPR035277">
    <property type="entry name" value="MalF_N"/>
</dbReference>
<accession>A0A7D4PZS5</accession>
<evidence type="ECO:0000256" key="11">
    <source>
        <dbReference type="SAM" id="MobiDB-lite"/>
    </source>
</evidence>
<dbReference type="Gene3D" id="2.40.430.10">
    <property type="entry name" value="D-maltodextrin-binding protein, MBP"/>
    <property type="match status" value="1"/>
</dbReference>
<comment type="subcellular location">
    <subcellularLocation>
        <location evidence="1 9">Cell membrane</location>
        <topology evidence="1 9">Multi-pass membrane protein</topology>
    </subcellularLocation>
</comment>
<dbReference type="GO" id="GO:1990060">
    <property type="term" value="C:maltose transport complex"/>
    <property type="evidence" value="ECO:0007669"/>
    <property type="project" value="TreeGrafter"/>
</dbReference>
<organism evidence="13 14">
    <name type="scientific">Microbacterium hominis</name>
    <dbReference type="NCBI Taxonomy" id="162426"/>
    <lineage>
        <taxon>Bacteria</taxon>
        <taxon>Bacillati</taxon>
        <taxon>Actinomycetota</taxon>
        <taxon>Actinomycetes</taxon>
        <taxon>Micrococcales</taxon>
        <taxon>Microbacteriaceae</taxon>
        <taxon>Microbacterium</taxon>
    </lineage>
</organism>
<feature type="transmembrane region" description="Helical" evidence="9">
    <location>
        <begin position="396"/>
        <end position="418"/>
    </location>
</feature>
<dbReference type="InterPro" id="IPR047103">
    <property type="entry name" value="MalF_P2_sf"/>
</dbReference>
<dbReference type="AlphaFoldDB" id="A0A7D4PZS5"/>
<proteinExistence type="inferred from homology"/>
<feature type="transmembrane region" description="Helical" evidence="9">
    <location>
        <begin position="93"/>
        <end position="117"/>
    </location>
</feature>
<evidence type="ECO:0000256" key="3">
    <source>
        <dbReference type="ARBA" id="ARBA00022448"/>
    </source>
</evidence>
<evidence type="ECO:0000256" key="7">
    <source>
        <dbReference type="ARBA" id="ARBA00022989"/>
    </source>
</evidence>
<protein>
    <recommendedName>
        <fullName evidence="10">Maltose/maltodextrin transport system permease protein</fullName>
    </recommendedName>
</protein>
<evidence type="ECO:0000256" key="5">
    <source>
        <dbReference type="ARBA" id="ARBA00022597"/>
    </source>
</evidence>
<evidence type="ECO:0000256" key="9">
    <source>
        <dbReference type="RuleBase" id="RU363032"/>
    </source>
</evidence>
<evidence type="ECO:0000313" key="14">
    <source>
        <dbReference type="Proteomes" id="UP000502498"/>
    </source>
</evidence>
<feature type="compositionally biased region" description="Basic and acidic residues" evidence="11">
    <location>
        <begin position="7"/>
        <end position="17"/>
    </location>
</feature>
<evidence type="ECO:0000313" key="13">
    <source>
        <dbReference type="EMBL" id="QKJ18592.1"/>
    </source>
</evidence>
<feature type="transmembrane region" description="Helical" evidence="9">
    <location>
        <begin position="66"/>
        <end position="84"/>
    </location>
</feature>
<dbReference type="PANTHER" id="PTHR47314:SF1">
    <property type="entry name" value="MALTOSE_MALTODEXTRIN TRANSPORT SYSTEM PERMEASE PROTEIN MALF"/>
    <property type="match status" value="1"/>
</dbReference>
<dbReference type="InterPro" id="IPR035906">
    <property type="entry name" value="MetI-like_sf"/>
</dbReference>
<dbReference type="Gene3D" id="3.10.650.10">
    <property type="entry name" value="MalF N-terminal region-like"/>
    <property type="match status" value="1"/>
</dbReference>
<dbReference type="SUPFAM" id="SSF160964">
    <property type="entry name" value="MalF N-terminal region-like"/>
    <property type="match status" value="1"/>
</dbReference>
<gene>
    <name evidence="13" type="ORF">HQM25_03785</name>
</gene>
<dbReference type="GO" id="GO:0015423">
    <property type="term" value="F:ABC-type maltose transporter activity"/>
    <property type="evidence" value="ECO:0007669"/>
    <property type="project" value="TreeGrafter"/>
</dbReference>
<evidence type="ECO:0000256" key="1">
    <source>
        <dbReference type="ARBA" id="ARBA00004651"/>
    </source>
</evidence>
<reference evidence="13 14" key="1">
    <citation type="submission" date="2020-05" db="EMBL/GenBank/DDBJ databases">
        <title>Strain PA2F3 complete genome.</title>
        <authorList>
            <person name="Kim Y.-S."/>
            <person name="Kim S.-J."/>
            <person name="Jung H.-k."/>
            <person name="Kim S.-E."/>
            <person name="Kim K.-H."/>
        </authorList>
    </citation>
    <scope>NUCLEOTIDE SEQUENCE [LARGE SCALE GENOMIC DNA]</scope>
    <source>
        <strain evidence="13 14">PA2F3</strain>
    </source>
</reference>
<feature type="domain" description="ABC transmembrane type-1" evidence="12">
    <location>
        <begin position="309"/>
        <end position="530"/>
    </location>
</feature>
<feature type="transmembrane region" description="Helical" evidence="9">
    <location>
        <begin position="445"/>
        <end position="464"/>
    </location>
</feature>
<feature type="transmembrane region" description="Helical" evidence="9">
    <location>
        <begin position="344"/>
        <end position="367"/>
    </location>
</feature>
<dbReference type="PANTHER" id="PTHR47314">
    <property type="entry name" value="MALTOSE/MALTODEXTRIN TRANSPORT SYSTEM PERMEASE PROTEIN MALF"/>
    <property type="match status" value="1"/>
</dbReference>
<comment type="function">
    <text evidence="10">Part of the ABC transporter complex MalEFGK involved in maltose/maltodextrin import. Probably responsible for the translocation of the substrate across the membrane.</text>
</comment>
<keyword evidence="3 9" id="KW-0813">Transport</keyword>
<keyword evidence="5 10" id="KW-0762">Sugar transport</keyword>
<feature type="region of interest" description="Disordered" evidence="11">
    <location>
        <begin position="1"/>
        <end position="21"/>
    </location>
</feature>
<evidence type="ECO:0000256" key="2">
    <source>
        <dbReference type="ARBA" id="ARBA00009047"/>
    </source>
</evidence>
<dbReference type="Pfam" id="PF00528">
    <property type="entry name" value="BPD_transp_1"/>
    <property type="match status" value="1"/>
</dbReference>
<evidence type="ECO:0000256" key="10">
    <source>
        <dbReference type="RuleBase" id="RU367050"/>
    </source>
</evidence>
<evidence type="ECO:0000256" key="6">
    <source>
        <dbReference type="ARBA" id="ARBA00022692"/>
    </source>
</evidence>
<feature type="transmembrane region" description="Helical" evidence="9">
    <location>
        <begin position="38"/>
        <end position="60"/>
    </location>
</feature>
<evidence type="ECO:0000256" key="4">
    <source>
        <dbReference type="ARBA" id="ARBA00022475"/>
    </source>
</evidence>
<name>A0A7D4PZS5_9MICO</name>
<dbReference type="InterPro" id="IPR000515">
    <property type="entry name" value="MetI-like"/>
</dbReference>
<dbReference type="SUPFAM" id="SSF161098">
    <property type="entry name" value="MetI-like"/>
    <property type="match status" value="1"/>
</dbReference>
<dbReference type="Gene3D" id="1.20.58.370">
    <property type="entry name" value="MalF N-terminal region-like"/>
    <property type="match status" value="1"/>
</dbReference>
<feature type="transmembrane region" description="Helical" evidence="9">
    <location>
        <begin position="305"/>
        <end position="332"/>
    </location>
</feature>
<feature type="transmembrane region" description="Helical" evidence="9">
    <location>
        <begin position="509"/>
        <end position="531"/>
    </location>
</feature>
<dbReference type="Proteomes" id="UP000502498">
    <property type="component" value="Chromosome"/>
</dbReference>
<keyword evidence="6 9" id="KW-0812">Transmembrane</keyword>
<evidence type="ECO:0000256" key="8">
    <source>
        <dbReference type="ARBA" id="ARBA00023136"/>
    </source>
</evidence>
<dbReference type="CDD" id="cd06261">
    <property type="entry name" value="TM_PBP2"/>
    <property type="match status" value="1"/>
</dbReference>
<keyword evidence="4 10" id="KW-1003">Cell membrane</keyword>